<evidence type="ECO:0000313" key="3">
    <source>
        <dbReference type="Proteomes" id="UP000095192"/>
    </source>
</evidence>
<protein>
    <submittedName>
        <fullName evidence="2">Phosphatidylinositol 3-and 4-kinase domain-containing protein</fullName>
    </submittedName>
</protein>
<keyword evidence="3" id="KW-1185">Reference proteome</keyword>
<evidence type="ECO:0000256" key="1">
    <source>
        <dbReference type="SAM" id="MobiDB-lite"/>
    </source>
</evidence>
<dbReference type="InParanoid" id="A0A1D3CXV5"/>
<dbReference type="VEuPathDB" id="ToxoDB:cyc_08739"/>
<gene>
    <name evidence="2" type="ORF">cyc_08739</name>
</gene>
<feature type="region of interest" description="Disordered" evidence="1">
    <location>
        <begin position="110"/>
        <end position="131"/>
    </location>
</feature>
<proteinExistence type="predicted"/>
<dbReference type="Proteomes" id="UP000095192">
    <property type="component" value="Unassembled WGS sequence"/>
</dbReference>
<evidence type="ECO:0000313" key="2">
    <source>
        <dbReference type="EMBL" id="OEH76026.1"/>
    </source>
</evidence>
<dbReference type="EMBL" id="JROU02001544">
    <property type="protein sequence ID" value="OEH76026.1"/>
    <property type="molecule type" value="Genomic_DNA"/>
</dbReference>
<reference evidence="2 3" key="1">
    <citation type="journal article" date="2016" name="BMC Genomics">
        <title>Comparative genomics reveals Cyclospora cayetanensis possesses coccidia-like metabolism and invasion components but unique surface antigens.</title>
        <authorList>
            <person name="Liu S."/>
            <person name="Wang L."/>
            <person name="Zheng H."/>
            <person name="Xu Z."/>
            <person name="Roellig D.M."/>
            <person name="Li N."/>
            <person name="Frace M.A."/>
            <person name="Tang K."/>
            <person name="Arrowood M.J."/>
            <person name="Moss D.M."/>
            <person name="Zhang L."/>
            <person name="Feng Y."/>
            <person name="Xiao L."/>
        </authorList>
    </citation>
    <scope>NUCLEOTIDE SEQUENCE [LARGE SCALE GENOMIC DNA]</scope>
    <source>
        <strain evidence="2 3">CHN_HEN01</strain>
    </source>
</reference>
<organism evidence="2 3">
    <name type="scientific">Cyclospora cayetanensis</name>
    <dbReference type="NCBI Taxonomy" id="88456"/>
    <lineage>
        <taxon>Eukaryota</taxon>
        <taxon>Sar</taxon>
        <taxon>Alveolata</taxon>
        <taxon>Apicomplexa</taxon>
        <taxon>Conoidasida</taxon>
        <taxon>Coccidia</taxon>
        <taxon>Eucoccidiorida</taxon>
        <taxon>Eimeriorina</taxon>
        <taxon>Eimeriidae</taxon>
        <taxon>Cyclospora</taxon>
    </lineage>
</organism>
<name>A0A1D3CXV5_9EIME</name>
<sequence length="236" mass="25032">MTDAEDAAAVVLQGASLSLIAAAAQRLQASSALLAAAETSAAFEAAARWPLRTARALLQQETQHSAGAAAAPLWRLLLLLLQQQVVRCLRSSQICGDTVSCTGSFAASPEALQKSPQSMPQRREQQKPSQQLQRQQLQQRLPAIGLILLQALRVDPGRALEGALIADFCGQQTEQLHTQGGCRSPCSSGATDDGACTFRQLSFALQIDSAANVEGDPLAAKARRLRVRDVHGAFAL</sequence>
<accession>A0A1D3CXV5</accession>
<dbReference type="GO" id="GO:0016301">
    <property type="term" value="F:kinase activity"/>
    <property type="evidence" value="ECO:0007669"/>
    <property type="project" value="UniProtKB-KW"/>
</dbReference>
<dbReference type="AlphaFoldDB" id="A0A1D3CXV5"/>
<comment type="caution">
    <text evidence="2">The sequence shown here is derived from an EMBL/GenBank/DDBJ whole genome shotgun (WGS) entry which is preliminary data.</text>
</comment>